<dbReference type="GO" id="GO:0000045">
    <property type="term" value="P:autophagosome assembly"/>
    <property type="evidence" value="ECO:0007669"/>
    <property type="project" value="TreeGrafter"/>
</dbReference>
<sequence length="272" mass="31125">MNARSQVFDLSLEGRQVDEAVSSIFHTVLFHRSLGKFRYKQEGSYSVGTIGYEDVDCDFIDFTYVCCSSVHLDRSLKGVINEFSEVLRGNDGPGTGQISLEFFQKKKNRWPFQTENIPWEVWTIRLELIKLNNEHERQVCREKVGDMLTDKIIYIAEVMNRHEYVPKMPNQSELDLIFDTTFPDVQPYLFKHPGVALKEPTSAKIQEMGVGVGGEGIPEIPTDDGITNRTGWWSQTAGFVCLHTFRSEYTATSRAVGHLVTRCLFPPWFRSV</sequence>
<name>A0A7R9P9N8_TIMCA</name>
<organism evidence="4">
    <name type="scientific">Timema californicum</name>
    <name type="common">California timema</name>
    <name type="synonym">Walking stick</name>
    <dbReference type="NCBI Taxonomy" id="61474"/>
    <lineage>
        <taxon>Eukaryota</taxon>
        <taxon>Metazoa</taxon>
        <taxon>Ecdysozoa</taxon>
        <taxon>Arthropoda</taxon>
        <taxon>Hexapoda</taxon>
        <taxon>Insecta</taxon>
        <taxon>Pterygota</taxon>
        <taxon>Neoptera</taxon>
        <taxon>Polyneoptera</taxon>
        <taxon>Phasmatodea</taxon>
        <taxon>Timematodea</taxon>
        <taxon>Timematoidea</taxon>
        <taxon>Timematidae</taxon>
        <taxon>Timema</taxon>
    </lineage>
</organism>
<keyword evidence="3" id="KW-0072">Autophagy</keyword>
<proteinExistence type="inferred from homology"/>
<dbReference type="AlphaFoldDB" id="A0A7R9P9N8"/>
<dbReference type="GO" id="GO:0019901">
    <property type="term" value="F:protein kinase binding"/>
    <property type="evidence" value="ECO:0007669"/>
    <property type="project" value="TreeGrafter"/>
</dbReference>
<protein>
    <recommendedName>
        <fullName evidence="2">Autophagy-related protein 101</fullName>
    </recommendedName>
</protein>
<evidence type="ECO:0000313" key="4">
    <source>
        <dbReference type="EMBL" id="CAD7574822.1"/>
    </source>
</evidence>
<dbReference type="PANTHER" id="PTHR13292:SF0">
    <property type="entry name" value="AUTOPHAGY-RELATED PROTEIN 101"/>
    <property type="match status" value="1"/>
</dbReference>
<dbReference type="EMBL" id="OE182648">
    <property type="protein sequence ID" value="CAD7574822.1"/>
    <property type="molecule type" value="Genomic_DNA"/>
</dbReference>
<evidence type="ECO:0000256" key="3">
    <source>
        <dbReference type="ARBA" id="ARBA00023006"/>
    </source>
</evidence>
<dbReference type="PANTHER" id="PTHR13292">
    <property type="entry name" value="AUTOPHAGY-RELATED PROTEIN 101"/>
    <property type="match status" value="1"/>
</dbReference>
<comment type="similarity">
    <text evidence="1">Belongs to the ATG101 family.</text>
</comment>
<accession>A0A7R9P9N8</accession>
<evidence type="ECO:0000256" key="1">
    <source>
        <dbReference type="ARBA" id="ARBA00007130"/>
    </source>
</evidence>
<reference evidence="4" key="1">
    <citation type="submission" date="2020-11" db="EMBL/GenBank/DDBJ databases">
        <authorList>
            <person name="Tran Van P."/>
        </authorList>
    </citation>
    <scope>NUCLEOTIDE SEQUENCE</scope>
</reference>
<gene>
    <name evidence="4" type="ORF">TCMB3V08_LOCUS7427</name>
</gene>
<dbReference type="GO" id="GO:1990316">
    <property type="term" value="C:Atg1/ULK1 kinase complex"/>
    <property type="evidence" value="ECO:0007669"/>
    <property type="project" value="TreeGrafter"/>
</dbReference>
<dbReference type="Pfam" id="PF07855">
    <property type="entry name" value="ATG101"/>
    <property type="match status" value="1"/>
</dbReference>
<evidence type="ECO:0000256" key="2">
    <source>
        <dbReference type="ARBA" id="ARBA00018874"/>
    </source>
</evidence>
<dbReference type="GO" id="GO:0000407">
    <property type="term" value="C:phagophore assembly site"/>
    <property type="evidence" value="ECO:0007669"/>
    <property type="project" value="TreeGrafter"/>
</dbReference>
<dbReference type="InterPro" id="IPR012445">
    <property type="entry name" value="ATG101"/>
</dbReference>